<dbReference type="GO" id="GO:0051607">
    <property type="term" value="P:defense response to virus"/>
    <property type="evidence" value="ECO:0007669"/>
    <property type="project" value="UniProtKB-KW"/>
</dbReference>
<evidence type="ECO:0000256" key="7">
    <source>
        <dbReference type="ARBA" id="ARBA00023118"/>
    </source>
</evidence>
<dbReference type="PANTHER" id="PTHR34047:SF7">
    <property type="entry name" value="RNA-DIRECTED DNA POLYMERASE"/>
    <property type="match status" value="1"/>
</dbReference>
<dbReference type="PRINTS" id="PR00866">
    <property type="entry name" value="RNADNAPOLMS"/>
</dbReference>
<keyword evidence="6" id="KW-0695">RNA-directed DNA polymerase</keyword>
<organism evidence="11 12">
    <name type="scientific">Polaribacter pacificus</name>
    <dbReference type="NCBI Taxonomy" id="1775173"/>
    <lineage>
        <taxon>Bacteria</taxon>
        <taxon>Pseudomonadati</taxon>
        <taxon>Bacteroidota</taxon>
        <taxon>Flavobacteriia</taxon>
        <taxon>Flavobacteriales</taxon>
        <taxon>Flavobacteriaceae</taxon>
    </lineage>
</organism>
<evidence type="ECO:0000256" key="8">
    <source>
        <dbReference type="ARBA" id="ARBA00034120"/>
    </source>
</evidence>
<comment type="caution">
    <text evidence="11">The sequence shown here is derived from an EMBL/GenBank/DDBJ whole genome shotgun (WGS) entry which is preliminary data.</text>
</comment>
<dbReference type="GO" id="GO:0046872">
    <property type="term" value="F:metal ion binding"/>
    <property type="evidence" value="ECO:0007669"/>
    <property type="project" value="UniProtKB-KW"/>
</dbReference>
<protein>
    <recommendedName>
        <fullName evidence="1">RNA-directed DNA polymerase</fullName>
        <ecNumber evidence="1">2.7.7.49</ecNumber>
    </recommendedName>
</protein>
<dbReference type="InterPro" id="IPR000123">
    <property type="entry name" value="Reverse_transcriptase_msDNA"/>
</dbReference>
<dbReference type="GO" id="GO:0003723">
    <property type="term" value="F:RNA binding"/>
    <property type="evidence" value="ECO:0007669"/>
    <property type="project" value="InterPro"/>
</dbReference>
<dbReference type="AlphaFoldDB" id="A0A917MAU5"/>
<evidence type="ECO:0000256" key="5">
    <source>
        <dbReference type="ARBA" id="ARBA00022842"/>
    </source>
</evidence>
<dbReference type="Pfam" id="PF00078">
    <property type="entry name" value="RVT_1"/>
    <property type="match status" value="1"/>
</dbReference>
<comment type="similarity">
    <text evidence="8">Belongs to the bacterial reverse transcriptase family.</text>
</comment>
<dbReference type="EC" id="2.7.7.49" evidence="1"/>
<keyword evidence="12" id="KW-1185">Reference proteome</keyword>
<keyword evidence="2" id="KW-0808">Transferase</keyword>
<keyword evidence="5" id="KW-0460">Magnesium</keyword>
<proteinExistence type="inferred from homology"/>
<dbReference type="CDD" id="cd03487">
    <property type="entry name" value="RT_Bac_retron_II"/>
    <property type="match status" value="1"/>
</dbReference>
<evidence type="ECO:0000256" key="2">
    <source>
        <dbReference type="ARBA" id="ARBA00022679"/>
    </source>
</evidence>
<dbReference type="EMBL" id="BMJW01000001">
    <property type="protein sequence ID" value="GGG88513.1"/>
    <property type="molecule type" value="Genomic_DNA"/>
</dbReference>
<accession>A0A917MAU5</accession>
<dbReference type="PROSITE" id="PS50878">
    <property type="entry name" value="RT_POL"/>
    <property type="match status" value="1"/>
</dbReference>
<dbReference type="SUPFAM" id="SSF56672">
    <property type="entry name" value="DNA/RNA polymerases"/>
    <property type="match status" value="1"/>
</dbReference>
<evidence type="ECO:0000256" key="6">
    <source>
        <dbReference type="ARBA" id="ARBA00022918"/>
    </source>
</evidence>
<reference evidence="11" key="1">
    <citation type="journal article" date="2014" name="Int. J. Syst. Evol. Microbiol.">
        <title>Complete genome sequence of Corynebacterium casei LMG S-19264T (=DSM 44701T), isolated from a smear-ripened cheese.</title>
        <authorList>
            <consortium name="US DOE Joint Genome Institute (JGI-PGF)"/>
            <person name="Walter F."/>
            <person name="Albersmeier A."/>
            <person name="Kalinowski J."/>
            <person name="Ruckert C."/>
        </authorList>
    </citation>
    <scope>NUCLEOTIDE SEQUENCE</scope>
    <source>
        <strain evidence="11">CGMCC 1.15763</strain>
    </source>
</reference>
<feature type="domain" description="Reverse transcriptase" evidence="10">
    <location>
        <begin position="47"/>
        <end position="364"/>
    </location>
</feature>
<evidence type="ECO:0000256" key="3">
    <source>
        <dbReference type="ARBA" id="ARBA00022695"/>
    </source>
</evidence>
<evidence type="ECO:0000256" key="9">
    <source>
        <dbReference type="ARBA" id="ARBA00048173"/>
    </source>
</evidence>
<evidence type="ECO:0000256" key="4">
    <source>
        <dbReference type="ARBA" id="ARBA00022723"/>
    </source>
</evidence>
<evidence type="ECO:0000259" key="10">
    <source>
        <dbReference type="PROSITE" id="PS50878"/>
    </source>
</evidence>
<keyword evidence="3" id="KW-0548">Nucleotidyltransferase</keyword>
<evidence type="ECO:0000313" key="12">
    <source>
        <dbReference type="Proteomes" id="UP000633278"/>
    </source>
</evidence>
<dbReference type="Proteomes" id="UP000633278">
    <property type="component" value="Unassembled WGS sequence"/>
</dbReference>
<evidence type="ECO:0000313" key="11">
    <source>
        <dbReference type="EMBL" id="GGG88513.1"/>
    </source>
</evidence>
<comment type="catalytic activity">
    <reaction evidence="9">
        <text>DNA(n) + a 2'-deoxyribonucleoside 5'-triphosphate = DNA(n+1) + diphosphate</text>
        <dbReference type="Rhea" id="RHEA:22508"/>
        <dbReference type="Rhea" id="RHEA-COMP:17339"/>
        <dbReference type="Rhea" id="RHEA-COMP:17340"/>
        <dbReference type="ChEBI" id="CHEBI:33019"/>
        <dbReference type="ChEBI" id="CHEBI:61560"/>
        <dbReference type="ChEBI" id="CHEBI:173112"/>
        <dbReference type="EC" id="2.7.7.49"/>
    </reaction>
</comment>
<dbReference type="PANTHER" id="PTHR34047">
    <property type="entry name" value="NUCLEAR INTRON MATURASE 1, MITOCHONDRIAL-RELATED"/>
    <property type="match status" value="1"/>
</dbReference>
<dbReference type="InterPro" id="IPR051083">
    <property type="entry name" value="GrpII_Intron_Splice-Mob/Def"/>
</dbReference>
<keyword evidence="4" id="KW-0479">Metal-binding</keyword>
<gene>
    <name evidence="11" type="ORF">GCM10011416_00950</name>
</gene>
<dbReference type="InterPro" id="IPR043502">
    <property type="entry name" value="DNA/RNA_pol_sf"/>
</dbReference>
<sequence>MKIEKEHINYIQDEFALMQSRQDFLDLLNYTKPLIYGKEAIPFALKQITYYANPKRSKKAYKEFQIKKKSGGTRTIYAPENGLKAIQKTIAFILQCVFEPHNAVTGFVIGKSIVDNAKVHTNQNYVFNIDLKDFFPSIEQARVWTCLRLKPFNLIEVTEVIEFDYLKLQTGIRKFTTELNEQIFYKLDKGTFSIVNDKKGNYKAYKKRLTSLGIDIFKDAVNYITTDSNLKELENLIINRGKIANIIAAISCTEMLVEREKNGNWQKVKRNVLPQGAPTSPVFSNIICQKLDRRLSGVAKRFNLNYTRYADDITFSSMHNVYQENSEFLKELTRIIKDQNFEIKASKTRLQKTGYKQEVTGLVVNEKVNVRKRYIKQIRMWLYYWEKYGYNKAESIFLRDYFIDKGHVKKAKPNFKNVLSGKLEYLKMVKGFENTTYLSLNKRFDKLIGFKNPLNTILTEWENKGIESAMEIYNFKENEQV</sequence>
<evidence type="ECO:0000256" key="1">
    <source>
        <dbReference type="ARBA" id="ARBA00012493"/>
    </source>
</evidence>
<name>A0A917MAU5_9FLAO</name>
<dbReference type="RefSeq" id="WP_188597309.1">
    <property type="nucleotide sequence ID" value="NZ_BMJW01000001.1"/>
</dbReference>
<keyword evidence="7" id="KW-0051">Antiviral defense</keyword>
<dbReference type="InterPro" id="IPR000477">
    <property type="entry name" value="RT_dom"/>
</dbReference>
<reference evidence="11" key="2">
    <citation type="submission" date="2020-09" db="EMBL/GenBank/DDBJ databases">
        <authorList>
            <person name="Sun Q."/>
            <person name="Zhou Y."/>
        </authorList>
    </citation>
    <scope>NUCLEOTIDE SEQUENCE</scope>
    <source>
        <strain evidence="11">CGMCC 1.15763</strain>
    </source>
</reference>
<dbReference type="GO" id="GO:0003964">
    <property type="term" value="F:RNA-directed DNA polymerase activity"/>
    <property type="evidence" value="ECO:0007669"/>
    <property type="project" value="UniProtKB-KW"/>
</dbReference>